<dbReference type="PRINTS" id="PR00081">
    <property type="entry name" value="GDHRDH"/>
</dbReference>
<name>A0ABV1VUQ9_9ACTN</name>
<dbReference type="EMBL" id="JBEPCU010000005">
    <property type="protein sequence ID" value="MER6975675.1"/>
    <property type="molecule type" value="Genomic_DNA"/>
</dbReference>
<dbReference type="RefSeq" id="WP_086723354.1">
    <property type="nucleotide sequence ID" value="NZ_MUBM01000030.1"/>
</dbReference>
<proteinExistence type="inferred from homology"/>
<dbReference type="Gene3D" id="3.40.50.720">
    <property type="entry name" value="NAD(P)-binding Rossmann-like Domain"/>
    <property type="match status" value="1"/>
</dbReference>
<dbReference type="PANTHER" id="PTHR43391">
    <property type="entry name" value="RETINOL DEHYDROGENASE-RELATED"/>
    <property type="match status" value="1"/>
</dbReference>
<dbReference type="CDD" id="cd05233">
    <property type="entry name" value="SDR_c"/>
    <property type="match status" value="1"/>
</dbReference>
<accession>A0ABV1VUQ9</accession>
<comment type="similarity">
    <text evidence="1 4">Belongs to the short-chain dehydrogenases/reductases (SDR) family.</text>
</comment>
<protein>
    <submittedName>
        <fullName evidence="5">SDR family NAD(P)-dependent oxidoreductase</fullName>
    </submittedName>
</protein>
<evidence type="ECO:0000256" key="4">
    <source>
        <dbReference type="RuleBase" id="RU000363"/>
    </source>
</evidence>
<evidence type="ECO:0000256" key="1">
    <source>
        <dbReference type="ARBA" id="ARBA00006484"/>
    </source>
</evidence>
<evidence type="ECO:0000313" key="5">
    <source>
        <dbReference type="EMBL" id="MER6975675.1"/>
    </source>
</evidence>
<dbReference type="Proteomes" id="UP001458415">
    <property type="component" value="Unassembled WGS sequence"/>
</dbReference>
<keyword evidence="3" id="KW-0560">Oxidoreductase</keyword>
<reference evidence="5 6" key="1">
    <citation type="submission" date="2024-06" db="EMBL/GenBank/DDBJ databases">
        <title>The Natural Products Discovery Center: Release of the First 8490 Sequenced Strains for Exploring Actinobacteria Biosynthetic Diversity.</title>
        <authorList>
            <person name="Kalkreuter E."/>
            <person name="Kautsar S.A."/>
            <person name="Yang D."/>
            <person name="Bader C.D."/>
            <person name="Teijaro C.N."/>
            <person name="Fluegel L."/>
            <person name="Davis C.M."/>
            <person name="Simpson J.R."/>
            <person name="Lauterbach L."/>
            <person name="Steele A.D."/>
            <person name="Gui C."/>
            <person name="Meng S."/>
            <person name="Li G."/>
            <person name="Viehrig K."/>
            <person name="Ye F."/>
            <person name="Su P."/>
            <person name="Kiefer A.F."/>
            <person name="Nichols A."/>
            <person name="Cepeda A.J."/>
            <person name="Yan W."/>
            <person name="Fan B."/>
            <person name="Jiang Y."/>
            <person name="Adhikari A."/>
            <person name="Zheng C.-J."/>
            <person name="Schuster L."/>
            <person name="Cowan T.M."/>
            <person name="Smanski M.J."/>
            <person name="Chevrette M.G."/>
            <person name="De Carvalho L.P.S."/>
            <person name="Shen B."/>
        </authorList>
    </citation>
    <scope>NUCLEOTIDE SEQUENCE [LARGE SCALE GENOMIC DNA]</scope>
    <source>
        <strain evidence="5 6">NPDC000634</strain>
    </source>
</reference>
<evidence type="ECO:0000256" key="2">
    <source>
        <dbReference type="ARBA" id="ARBA00022857"/>
    </source>
</evidence>
<dbReference type="PROSITE" id="PS00061">
    <property type="entry name" value="ADH_SHORT"/>
    <property type="match status" value="1"/>
</dbReference>
<gene>
    <name evidence="5" type="ORF">ABT317_01015</name>
</gene>
<dbReference type="PRINTS" id="PR00080">
    <property type="entry name" value="SDRFAMILY"/>
</dbReference>
<evidence type="ECO:0000256" key="3">
    <source>
        <dbReference type="ARBA" id="ARBA00023002"/>
    </source>
</evidence>
<dbReference type="InterPro" id="IPR020904">
    <property type="entry name" value="Sc_DH/Rdtase_CS"/>
</dbReference>
<keyword evidence="6" id="KW-1185">Reference proteome</keyword>
<dbReference type="InterPro" id="IPR002347">
    <property type="entry name" value="SDR_fam"/>
</dbReference>
<keyword evidence="2" id="KW-0521">NADP</keyword>
<organism evidence="5 6">
    <name type="scientific">Streptomyces carpinensis</name>
    <dbReference type="NCBI Taxonomy" id="66369"/>
    <lineage>
        <taxon>Bacteria</taxon>
        <taxon>Bacillati</taxon>
        <taxon>Actinomycetota</taxon>
        <taxon>Actinomycetes</taxon>
        <taxon>Kitasatosporales</taxon>
        <taxon>Streptomycetaceae</taxon>
        <taxon>Streptomyces</taxon>
    </lineage>
</organism>
<dbReference type="Pfam" id="PF00106">
    <property type="entry name" value="adh_short"/>
    <property type="match status" value="1"/>
</dbReference>
<comment type="caution">
    <text evidence="5">The sequence shown here is derived from an EMBL/GenBank/DDBJ whole genome shotgun (WGS) entry which is preliminary data.</text>
</comment>
<evidence type="ECO:0000313" key="6">
    <source>
        <dbReference type="Proteomes" id="UP001458415"/>
    </source>
</evidence>
<dbReference type="PANTHER" id="PTHR43391:SF14">
    <property type="entry name" value="DEHYDROGENASE_REDUCTASE SDR FAMILY PROTEIN 7-LIKE"/>
    <property type="match status" value="1"/>
</dbReference>
<dbReference type="SUPFAM" id="SSF51735">
    <property type="entry name" value="NAD(P)-binding Rossmann-fold domains"/>
    <property type="match status" value="1"/>
</dbReference>
<dbReference type="InterPro" id="IPR036291">
    <property type="entry name" value="NAD(P)-bd_dom_sf"/>
</dbReference>
<sequence length="290" mass="30836">MQPITVDASSVVVITGGATGVGRSMALAFAERGAQVVLADIDQPAARATAEGMQRNGHRAEGIGVDVAQAASVHALADRVFGTYGKVDVLCNNAGVTMRPFRASWNASAQDFAWIMGVNYHGVVHGILSFVPRMRAQPGHKHMVNTASFTALDVMPGHAAYAASKAAVIALSDALRIELADHGEDFGVTVLYAGAIPTRLVTSERLRPESERSAARGVIAYQPSRPEPFHTAPRPLDEIGELVVGAVLEDKPAVLTHRYPHDEIEARLAQLRAGAPAQPSPFPTRTQEEL</sequence>